<protein>
    <recommendedName>
        <fullName evidence="3">RING-type domain-containing protein</fullName>
    </recommendedName>
</protein>
<sequence length="304" mass="34140">MRESKQLAADSGDKDIAWIVFEQEIKVMRTTLMGLKIARSTTSAVSQDGLLITLLQAEEAQASSNRLLTQRASRGELVPSSRRTASVSSVILKRDLEISTRVSSDQDKLERQQQNDAFHHSTAPILTQHQEEAMRGFECDASCTACYEIFSLGDLAPLNCTYLYCDDCLRNLFLQATKDPSLFPPRCCRQPIALLSIEYLVLQEEVQDFCEAEIEFTTVNRIYCSSLECGKFIPPVQITSDQAHCLACDVLNYSTYKNLFYQGEDCPEDIASEAKLNLARSEGWQCCFFCRAIIQLSIGSHHTT</sequence>
<dbReference type="STRING" id="1450537.A0A395I7U5"/>
<evidence type="ECO:0000313" key="2">
    <source>
        <dbReference type="Proteomes" id="UP000248961"/>
    </source>
</evidence>
<dbReference type="AlphaFoldDB" id="A0A395I7U5"/>
<evidence type="ECO:0000313" key="1">
    <source>
        <dbReference type="EMBL" id="RAL15889.1"/>
    </source>
</evidence>
<reference evidence="1 2" key="1">
    <citation type="submission" date="2018-02" db="EMBL/GenBank/DDBJ databases">
        <title>The genomes of Aspergillus section Nigri reveals drivers in fungal speciation.</title>
        <authorList>
            <consortium name="DOE Joint Genome Institute"/>
            <person name="Vesth T.C."/>
            <person name="Nybo J."/>
            <person name="Theobald S."/>
            <person name="Brandl J."/>
            <person name="Frisvad J.C."/>
            <person name="Nielsen K.F."/>
            <person name="Lyhne E.K."/>
            <person name="Kogle M.E."/>
            <person name="Kuo A."/>
            <person name="Riley R."/>
            <person name="Clum A."/>
            <person name="Nolan M."/>
            <person name="Lipzen A."/>
            <person name="Salamov A."/>
            <person name="Henrissat B."/>
            <person name="Wiebenga A."/>
            <person name="De vries R.P."/>
            <person name="Grigoriev I.V."/>
            <person name="Mortensen U.H."/>
            <person name="Andersen M.R."/>
            <person name="Baker S.E."/>
        </authorList>
    </citation>
    <scope>NUCLEOTIDE SEQUENCE [LARGE SCALE GENOMIC DNA]</scope>
    <source>
        <strain evidence="1 2">CBS 101889</strain>
    </source>
</reference>
<dbReference type="EMBL" id="KZ824270">
    <property type="protein sequence ID" value="RAL15889.1"/>
    <property type="molecule type" value="Genomic_DNA"/>
</dbReference>
<gene>
    <name evidence="1" type="ORF">BO97DRAFT_458856</name>
</gene>
<keyword evidence="2" id="KW-1185">Reference proteome</keyword>
<dbReference type="OrthoDB" id="10009520at2759"/>
<proteinExistence type="predicted"/>
<name>A0A395I7U5_ASPHC</name>
<accession>A0A395I7U5</accession>
<dbReference type="RefSeq" id="XP_025555043.1">
    <property type="nucleotide sequence ID" value="XM_025699254.1"/>
</dbReference>
<dbReference type="Proteomes" id="UP000248961">
    <property type="component" value="Unassembled WGS sequence"/>
</dbReference>
<evidence type="ECO:0008006" key="3">
    <source>
        <dbReference type="Google" id="ProtNLM"/>
    </source>
</evidence>
<organism evidence="1 2">
    <name type="scientific">Aspergillus homomorphus (strain CBS 101889)</name>
    <dbReference type="NCBI Taxonomy" id="1450537"/>
    <lineage>
        <taxon>Eukaryota</taxon>
        <taxon>Fungi</taxon>
        <taxon>Dikarya</taxon>
        <taxon>Ascomycota</taxon>
        <taxon>Pezizomycotina</taxon>
        <taxon>Eurotiomycetes</taxon>
        <taxon>Eurotiomycetidae</taxon>
        <taxon>Eurotiales</taxon>
        <taxon>Aspergillaceae</taxon>
        <taxon>Aspergillus</taxon>
        <taxon>Aspergillus subgen. Circumdati</taxon>
    </lineage>
</organism>
<dbReference type="GeneID" id="37203543"/>
<dbReference type="VEuPathDB" id="FungiDB:BO97DRAFT_458856"/>